<organism evidence="1 2">
    <name type="scientific">Sphaerodactylus townsendi</name>
    <dbReference type="NCBI Taxonomy" id="933632"/>
    <lineage>
        <taxon>Eukaryota</taxon>
        <taxon>Metazoa</taxon>
        <taxon>Chordata</taxon>
        <taxon>Craniata</taxon>
        <taxon>Vertebrata</taxon>
        <taxon>Euteleostomi</taxon>
        <taxon>Lepidosauria</taxon>
        <taxon>Squamata</taxon>
        <taxon>Bifurcata</taxon>
        <taxon>Gekkota</taxon>
        <taxon>Sphaerodactylidae</taxon>
        <taxon>Sphaerodactylus</taxon>
    </lineage>
</organism>
<keyword evidence="2" id="KW-1185">Reference proteome</keyword>
<gene>
    <name evidence="1" type="ORF">K3G42_027056</name>
</gene>
<evidence type="ECO:0000313" key="2">
    <source>
        <dbReference type="Proteomes" id="UP000827872"/>
    </source>
</evidence>
<sequence length="99" mass="11089">MIKDTEISLEKCISPEGSKNQREDSHSPDINGASPPRVNKNKWKHFEGWLLDDYIIPLFTGCTLVSGSFVSGRGGECQLELVRPKREEFGKPREGEVEG</sequence>
<dbReference type="EMBL" id="CM037616">
    <property type="protein sequence ID" value="KAH7992775.1"/>
    <property type="molecule type" value="Genomic_DNA"/>
</dbReference>
<accession>A0ACB8EJV9</accession>
<proteinExistence type="predicted"/>
<dbReference type="Proteomes" id="UP000827872">
    <property type="component" value="Linkage Group LG03"/>
</dbReference>
<name>A0ACB8EJV9_9SAUR</name>
<evidence type="ECO:0000313" key="1">
    <source>
        <dbReference type="EMBL" id="KAH7992775.1"/>
    </source>
</evidence>
<comment type="caution">
    <text evidence="1">The sequence shown here is derived from an EMBL/GenBank/DDBJ whole genome shotgun (WGS) entry which is preliminary data.</text>
</comment>
<protein>
    <submittedName>
        <fullName evidence="1">Uncharacterized protein</fullName>
    </submittedName>
</protein>
<reference evidence="1" key="1">
    <citation type="submission" date="2021-08" db="EMBL/GenBank/DDBJ databases">
        <title>The first chromosome-level gecko genome reveals the dynamic sex chromosomes of Neotropical dwarf geckos (Sphaerodactylidae: Sphaerodactylus).</title>
        <authorList>
            <person name="Pinto B.J."/>
            <person name="Keating S.E."/>
            <person name="Gamble T."/>
        </authorList>
    </citation>
    <scope>NUCLEOTIDE SEQUENCE</scope>
    <source>
        <strain evidence="1">TG3544</strain>
    </source>
</reference>